<reference evidence="3" key="1">
    <citation type="journal article" date="2014" name="Proc. Natl. Acad. Sci. U.S.A.">
        <title>Extensive sampling of basidiomycete genomes demonstrates inadequacy of the white-rot/brown-rot paradigm for wood decay fungi.</title>
        <authorList>
            <person name="Riley R."/>
            <person name="Salamov A.A."/>
            <person name="Brown D.W."/>
            <person name="Nagy L.G."/>
            <person name="Floudas D."/>
            <person name="Held B.W."/>
            <person name="Levasseur A."/>
            <person name="Lombard V."/>
            <person name="Morin E."/>
            <person name="Otillar R."/>
            <person name="Lindquist E.A."/>
            <person name="Sun H."/>
            <person name="LaButti K.M."/>
            <person name="Schmutz J."/>
            <person name="Jabbour D."/>
            <person name="Luo H."/>
            <person name="Baker S.E."/>
            <person name="Pisabarro A.G."/>
            <person name="Walton J.D."/>
            <person name="Blanchette R.A."/>
            <person name="Henrissat B."/>
            <person name="Martin F."/>
            <person name="Cullen D."/>
            <person name="Hibbett D.S."/>
            <person name="Grigoriev I.V."/>
        </authorList>
    </citation>
    <scope>NUCLEOTIDE SEQUENCE [LARGE SCALE GENOMIC DNA]</scope>
    <source>
        <strain evidence="3">CBS 339.88</strain>
    </source>
</reference>
<dbReference type="OrthoDB" id="3007563at2759"/>
<evidence type="ECO:0000313" key="3">
    <source>
        <dbReference type="Proteomes" id="UP000027222"/>
    </source>
</evidence>
<proteinExistence type="predicted"/>
<feature type="signal peptide" evidence="1">
    <location>
        <begin position="1"/>
        <end position="20"/>
    </location>
</feature>
<feature type="chain" id="PRO_5001645802" evidence="1">
    <location>
        <begin position="21"/>
        <end position="250"/>
    </location>
</feature>
<dbReference type="HOGENOM" id="CLU_1310223_0_0_1"/>
<keyword evidence="3" id="KW-1185">Reference proteome</keyword>
<dbReference type="Proteomes" id="UP000027222">
    <property type="component" value="Unassembled WGS sequence"/>
</dbReference>
<gene>
    <name evidence="2" type="ORF">GALMADRAFT_1353062</name>
</gene>
<accession>A0A067SGC4</accession>
<evidence type="ECO:0000313" key="2">
    <source>
        <dbReference type="EMBL" id="KDR69062.1"/>
    </source>
</evidence>
<organism evidence="2 3">
    <name type="scientific">Galerina marginata (strain CBS 339.88)</name>
    <dbReference type="NCBI Taxonomy" id="685588"/>
    <lineage>
        <taxon>Eukaryota</taxon>
        <taxon>Fungi</taxon>
        <taxon>Dikarya</taxon>
        <taxon>Basidiomycota</taxon>
        <taxon>Agaricomycotina</taxon>
        <taxon>Agaricomycetes</taxon>
        <taxon>Agaricomycetidae</taxon>
        <taxon>Agaricales</taxon>
        <taxon>Agaricineae</taxon>
        <taxon>Strophariaceae</taxon>
        <taxon>Galerina</taxon>
    </lineage>
</organism>
<protein>
    <submittedName>
        <fullName evidence="2">Uncharacterized protein</fullName>
    </submittedName>
</protein>
<dbReference type="EMBL" id="KL142404">
    <property type="protein sequence ID" value="KDR69062.1"/>
    <property type="molecule type" value="Genomic_DNA"/>
</dbReference>
<dbReference type="AlphaFoldDB" id="A0A067SGC4"/>
<evidence type="ECO:0000256" key="1">
    <source>
        <dbReference type="SAM" id="SignalP"/>
    </source>
</evidence>
<name>A0A067SGC4_GALM3</name>
<keyword evidence="1" id="KW-0732">Signal</keyword>
<sequence>MISFLAVATMLSSLTTGGVASPQWYGQPGSIGSFYPGTTQIYGQTGPFRSIYSGGGVAPSPFYGQTGPIGSIYPSGSTSYGQTGSIAPAKVPSYAPPAPAKPVPKVQTPAQKVVAYIRDPKHAADINPACFWSGQTTVTTIVNNKPVKSTKTAQAALSAFKGPPRNCHSLAEIVVKSGQQASRLNSTDWRRVSKALAQSASGKAYALLGQQIRSNATWFTDEKPALIANKKVALEVWEIQSDGSVAKVAA</sequence>